<dbReference type="PROSITE" id="PS50977">
    <property type="entry name" value="HTH_TETR_2"/>
    <property type="match status" value="1"/>
</dbReference>
<protein>
    <recommendedName>
        <fullName evidence="6">HTH tetR-type domain-containing protein</fullName>
    </recommendedName>
</protein>
<evidence type="ECO:0000256" key="2">
    <source>
        <dbReference type="ARBA" id="ARBA00023015"/>
    </source>
</evidence>
<dbReference type="Pfam" id="PF00440">
    <property type="entry name" value="TetR_N"/>
    <property type="match status" value="1"/>
</dbReference>
<evidence type="ECO:0000259" key="6">
    <source>
        <dbReference type="PROSITE" id="PS50977"/>
    </source>
</evidence>
<evidence type="ECO:0000256" key="1">
    <source>
        <dbReference type="ARBA" id="ARBA00022491"/>
    </source>
</evidence>
<evidence type="ECO:0000256" key="5">
    <source>
        <dbReference type="PROSITE-ProRule" id="PRU00335"/>
    </source>
</evidence>
<dbReference type="Gene3D" id="1.10.357.10">
    <property type="entry name" value="Tetracycline Repressor, domain 2"/>
    <property type="match status" value="1"/>
</dbReference>
<feature type="domain" description="HTH tetR-type" evidence="6">
    <location>
        <begin position="8"/>
        <end position="68"/>
    </location>
</feature>
<dbReference type="InterPro" id="IPR039538">
    <property type="entry name" value="BetI_C"/>
</dbReference>
<accession>A0A1Z2L9G6</accession>
<proteinExistence type="predicted"/>
<evidence type="ECO:0000256" key="3">
    <source>
        <dbReference type="ARBA" id="ARBA00023125"/>
    </source>
</evidence>
<dbReference type="PANTHER" id="PTHR30055:SF228">
    <property type="entry name" value="TRANSCRIPTIONAL REGULATOR-RELATED"/>
    <property type="match status" value="1"/>
</dbReference>
<reference evidence="7 8" key="1">
    <citation type="submission" date="2017-06" db="EMBL/GenBank/DDBJ databases">
        <title>Streptomyces albireticuli Genome sequencing and assembly.</title>
        <authorList>
            <person name="Wang Y."/>
            <person name="Du B."/>
            <person name="Ding Y."/>
            <person name="Liu H."/>
            <person name="Hou Q."/>
            <person name="Liu K."/>
            <person name="Yao L."/>
            <person name="Wang C."/>
        </authorList>
    </citation>
    <scope>NUCLEOTIDE SEQUENCE [LARGE SCALE GENOMIC DNA]</scope>
    <source>
        <strain evidence="7 8">MDJK11</strain>
    </source>
</reference>
<dbReference type="Pfam" id="PF13977">
    <property type="entry name" value="TetR_C_6"/>
    <property type="match status" value="1"/>
</dbReference>
<keyword evidence="2" id="KW-0805">Transcription regulation</keyword>
<sequence length="201" mass="22261">MPRQADHDQRRRQIAEAVWRLASRSGLEDVTLRQVAAEAGVSVRLVQYYFGNRDGLLLTSLEILNADAERRAKERVEAAAEPPTSRGTVRGVLLELLPLDEERRTRHLVYVAYFVRFLNDENLAAVARDAPPALERLVAGLIAWGQERGEVPADLDPRPEAELLLAATDGLQTSVLLGQRTPEEAVALVDHQLNRLFVGAG</sequence>
<dbReference type="Proteomes" id="UP000195755">
    <property type="component" value="Chromosome"/>
</dbReference>
<dbReference type="EMBL" id="CP021744">
    <property type="protein sequence ID" value="ARZ70945.1"/>
    <property type="molecule type" value="Genomic_DNA"/>
</dbReference>
<feature type="DNA-binding region" description="H-T-H motif" evidence="5">
    <location>
        <begin position="31"/>
        <end position="50"/>
    </location>
</feature>
<keyword evidence="3 5" id="KW-0238">DNA-binding</keyword>
<evidence type="ECO:0000256" key="4">
    <source>
        <dbReference type="ARBA" id="ARBA00023163"/>
    </source>
</evidence>
<dbReference type="GO" id="GO:0003700">
    <property type="term" value="F:DNA-binding transcription factor activity"/>
    <property type="evidence" value="ECO:0007669"/>
    <property type="project" value="TreeGrafter"/>
</dbReference>
<evidence type="ECO:0000313" key="8">
    <source>
        <dbReference type="Proteomes" id="UP000195755"/>
    </source>
</evidence>
<dbReference type="InterPro" id="IPR036271">
    <property type="entry name" value="Tet_transcr_reg_TetR-rel_C_sf"/>
</dbReference>
<evidence type="ECO:0000313" key="7">
    <source>
        <dbReference type="EMBL" id="ARZ70945.1"/>
    </source>
</evidence>
<keyword evidence="1" id="KW-0678">Repressor</keyword>
<dbReference type="InterPro" id="IPR001647">
    <property type="entry name" value="HTH_TetR"/>
</dbReference>
<name>A0A1Z2L9G6_9ACTN</name>
<dbReference type="AlphaFoldDB" id="A0A1Z2L9G6"/>
<dbReference type="OrthoDB" id="9816296at2"/>
<dbReference type="InterPro" id="IPR050109">
    <property type="entry name" value="HTH-type_TetR-like_transc_reg"/>
</dbReference>
<dbReference type="KEGG" id="salj:SMD11_5357"/>
<dbReference type="GO" id="GO:0000976">
    <property type="term" value="F:transcription cis-regulatory region binding"/>
    <property type="evidence" value="ECO:0007669"/>
    <property type="project" value="TreeGrafter"/>
</dbReference>
<dbReference type="SUPFAM" id="SSF46689">
    <property type="entry name" value="Homeodomain-like"/>
    <property type="match status" value="1"/>
</dbReference>
<organism evidence="7 8">
    <name type="scientific">Streptomyces albireticuli</name>
    <dbReference type="NCBI Taxonomy" id="1940"/>
    <lineage>
        <taxon>Bacteria</taxon>
        <taxon>Bacillati</taxon>
        <taxon>Actinomycetota</taxon>
        <taxon>Actinomycetes</taxon>
        <taxon>Kitasatosporales</taxon>
        <taxon>Streptomycetaceae</taxon>
        <taxon>Streptomyces</taxon>
    </lineage>
</organism>
<dbReference type="PANTHER" id="PTHR30055">
    <property type="entry name" value="HTH-TYPE TRANSCRIPTIONAL REGULATOR RUTR"/>
    <property type="match status" value="1"/>
</dbReference>
<dbReference type="SUPFAM" id="SSF48498">
    <property type="entry name" value="Tetracyclin repressor-like, C-terminal domain"/>
    <property type="match status" value="1"/>
</dbReference>
<keyword evidence="4" id="KW-0804">Transcription</keyword>
<dbReference type="InterPro" id="IPR009057">
    <property type="entry name" value="Homeodomain-like_sf"/>
</dbReference>
<dbReference type="RefSeq" id="WP_087928828.1">
    <property type="nucleotide sequence ID" value="NZ_CP021744.1"/>
</dbReference>
<gene>
    <name evidence="7" type="ORF">SMD11_5357</name>
</gene>